<evidence type="ECO:0000256" key="2">
    <source>
        <dbReference type="SAM" id="MobiDB-lite"/>
    </source>
</evidence>
<feature type="compositionally biased region" description="Low complexity" evidence="2">
    <location>
        <begin position="531"/>
        <end position="544"/>
    </location>
</feature>
<evidence type="ECO:0000259" key="3">
    <source>
        <dbReference type="Pfam" id="PF15635"/>
    </source>
</evidence>
<keyword evidence="1" id="KW-0175">Coiled coil</keyword>
<proteinExistence type="predicted"/>
<accession>A0AAP7ZJS2</accession>
<evidence type="ECO:0000313" key="4">
    <source>
        <dbReference type="EMBL" id="OYQ10113.1"/>
    </source>
</evidence>
<reference evidence="4 5" key="1">
    <citation type="submission" date="2017-04" db="EMBL/GenBank/DDBJ databases">
        <title>Genome Announcement: Closed genomes of Ralstonia solanacearum strains K60, UW551, and UW700.</title>
        <authorList>
            <person name="Hayes M."/>
            <person name="Macintyre A.M."/>
            <person name="Allen C."/>
        </authorList>
    </citation>
    <scope>NUCLEOTIDE SEQUENCE [LARGE SCALE GENOMIC DNA]</scope>
    <source>
        <strain evidence="4 5">UW25</strain>
    </source>
</reference>
<evidence type="ECO:0000256" key="1">
    <source>
        <dbReference type="SAM" id="Coils"/>
    </source>
</evidence>
<feature type="domain" description="Tox-GHH2" evidence="3">
    <location>
        <begin position="431"/>
        <end position="511"/>
    </location>
</feature>
<gene>
    <name evidence="4" type="ORF">B7R77_25430</name>
</gene>
<feature type="coiled-coil region" evidence="1">
    <location>
        <begin position="291"/>
        <end position="318"/>
    </location>
</feature>
<evidence type="ECO:0000313" key="5">
    <source>
        <dbReference type="Proteomes" id="UP000216164"/>
    </source>
</evidence>
<name>A0AAP7ZJS2_RALSL</name>
<organism evidence="4 5">
    <name type="scientific">Ralstonia solanacearum K60</name>
    <dbReference type="NCBI Taxonomy" id="1091042"/>
    <lineage>
        <taxon>Bacteria</taxon>
        <taxon>Pseudomonadati</taxon>
        <taxon>Pseudomonadota</taxon>
        <taxon>Betaproteobacteria</taxon>
        <taxon>Burkholderiales</taxon>
        <taxon>Burkholderiaceae</taxon>
        <taxon>Ralstonia</taxon>
        <taxon>Ralstonia solanacearum species complex</taxon>
    </lineage>
</organism>
<protein>
    <recommendedName>
        <fullName evidence="3">Tox-GHH2 domain-containing protein</fullName>
    </recommendedName>
</protein>
<sequence length="544" mass="59366">MNGVQTMQTNVFANNLEIASKAADGKAISAFPDPCWSPPAPSAGPVVIPYSNTVFAKDITNGTRTVFICGKEVAIEDHSYFATSTGNEAATEAFAKGTATHVIKGKAYFQSWSFDVVFEGFGVARHTDLTTHNHGSKPANTPPTYYMDDPDTKAKCKDDLDKLKKKCEHSEEKKKKRKKSKTMPAGKDDSNSGSWVLNHCEGLFIKPSSIKEFQDWVDDVNDYPKAAWNAIEEVAKNKIVDKLELEVTEFAAKKAAAFAARRGLTGWIPIVGQVIAVADLVYTGVQAYERVQEIKAEIAEVKETVDRLKQSAEKVRDTFKKYDIKNLTDINSEQTQALMSDVQTAIATADPCLRARKCTLVPYSKSGSGPANWAGKGCCPGQTGHHLLPDAMFRDPNSAARDGAFEQWKSSYSGKKAATDLKMSDMPRDKLPKAKCWEGYTESRAPTICLEGTSNNHGSHGAAHAATKALLADALGQKEMDYETARNRMSTMVHKTYGCNKECIDKQLDAYYKKAHKCGDLDKAKVTPHSGAAGDTAKTTGGEM</sequence>
<dbReference type="Proteomes" id="UP000216164">
    <property type="component" value="Unassembled WGS sequence"/>
</dbReference>
<dbReference type="EMBL" id="NCTK01000002">
    <property type="protein sequence ID" value="OYQ10113.1"/>
    <property type="molecule type" value="Genomic_DNA"/>
</dbReference>
<comment type="caution">
    <text evidence="4">The sequence shown here is derived from an EMBL/GenBank/DDBJ whole genome shotgun (WGS) entry which is preliminary data.</text>
</comment>
<dbReference type="AlphaFoldDB" id="A0AAP7ZJS2"/>
<dbReference type="Pfam" id="PF15635">
    <property type="entry name" value="Tox-GHH2"/>
    <property type="match status" value="1"/>
</dbReference>
<feature type="compositionally biased region" description="Polar residues" evidence="2">
    <location>
        <begin position="132"/>
        <end position="143"/>
    </location>
</feature>
<dbReference type="Pfam" id="PF13665">
    <property type="entry name" value="Tox-PAAR-like"/>
    <property type="match status" value="1"/>
</dbReference>
<feature type="region of interest" description="Disordered" evidence="2">
    <location>
        <begin position="129"/>
        <end position="149"/>
    </location>
</feature>
<feature type="region of interest" description="Disordered" evidence="2">
    <location>
        <begin position="167"/>
        <end position="193"/>
    </location>
</feature>
<dbReference type="InterPro" id="IPR028917">
    <property type="entry name" value="Tox-GHH2_domain"/>
</dbReference>
<feature type="region of interest" description="Disordered" evidence="2">
    <location>
        <begin position="523"/>
        <end position="544"/>
    </location>
</feature>